<accession>A0A8J5RPS4</accession>
<protein>
    <submittedName>
        <fullName evidence="1">Uncharacterized protein</fullName>
    </submittedName>
</protein>
<dbReference type="AlphaFoldDB" id="A0A8J5RPS4"/>
<dbReference type="EMBL" id="JAAALK010000288">
    <property type="protein sequence ID" value="KAG8053412.1"/>
    <property type="molecule type" value="Genomic_DNA"/>
</dbReference>
<dbReference type="Proteomes" id="UP000729402">
    <property type="component" value="Unassembled WGS sequence"/>
</dbReference>
<name>A0A8J5RPS4_ZIZPA</name>
<reference evidence="1" key="2">
    <citation type="submission" date="2021-02" db="EMBL/GenBank/DDBJ databases">
        <authorList>
            <person name="Kimball J.A."/>
            <person name="Haas M.W."/>
            <person name="Macchietto M."/>
            <person name="Kono T."/>
            <person name="Duquette J."/>
            <person name="Shao M."/>
        </authorList>
    </citation>
    <scope>NUCLEOTIDE SEQUENCE</scope>
    <source>
        <tissue evidence="1">Fresh leaf tissue</tissue>
    </source>
</reference>
<gene>
    <name evidence="1" type="ORF">GUJ93_ZPchr0001g32314</name>
</gene>
<reference evidence="1" key="1">
    <citation type="journal article" date="2021" name="bioRxiv">
        <title>Whole Genome Assembly and Annotation of Northern Wild Rice, Zizania palustris L., Supports a Whole Genome Duplication in the Zizania Genus.</title>
        <authorList>
            <person name="Haas M."/>
            <person name="Kono T."/>
            <person name="Macchietto M."/>
            <person name="Millas R."/>
            <person name="McGilp L."/>
            <person name="Shao M."/>
            <person name="Duquette J."/>
            <person name="Hirsch C.N."/>
            <person name="Kimball J."/>
        </authorList>
    </citation>
    <scope>NUCLEOTIDE SEQUENCE</scope>
    <source>
        <tissue evidence="1">Fresh leaf tissue</tissue>
    </source>
</reference>
<proteinExistence type="predicted"/>
<dbReference type="OrthoDB" id="687867at2759"/>
<keyword evidence="2" id="KW-1185">Reference proteome</keyword>
<organism evidence="1 2">
    <name type="scientific">Zizania palustris</name>
    <name type="common">Northern wild rice</name>
    <dbReference type="NCBI Taxonomy" id="103762"/>
    <lineage>
        <taxon>Eukaryota</taxon>
        <taxon>Viridiplantae</taxon>
        <taxon>Streptophyta</taxon>
        <taxon>Embryophyta</taxon>
        <taxon>Tracheophyta</taxon>
        <taxon>Spermatophyta</taxon>
        <taxon>Magnoliopsida</taxon>
        <taxon>Liliopsida</taxon>
        <taxon>Poales</taxon>
        <taxon>Poaceae</taxon>
        <taxon>BOP clade</taxon>
        <taxon>Oryzoideae</taxon>
        <taxon>Oryzeae</taxon>
        <taxon>Zizaniinae</taxon>
        <taxon>Zizania</taxon>
    </lineage>
</organism>
<evidence type="ECO:0000313" key="1">
    <source>
        <dbReference type="EMBL" id="KAG8053412.1"/>
    </source>
</evidence>
<sequence length="148" mass="16288">MVRMVVSVADVADPPPAGVCPTVILEGVSRELVRLIELHGVAGHVFAVYGAHFGIQDDPRRQSCQLPLHRGAAEGVLCPVAYLREHGRRPRGPGLAAPTVPPRNSWMSADEDITCRAVHEAAMTLQEVHRMRHAVVLEFFDAWMVLNR</sequence>
<evidence type="ECO:0000313" key="2">
    <source>
        <dbReference type="Proteomes" id="UP000729402"/>
    </source>
</evidence>
<comment type="caution">
    <text evidence="1">The sequence shown here is derived from an EMBL/GenBank/DDBJ whole genome shotgun (WGS) entry which is preliminary data.</text>
</comment>